<dbReference type="OrthoDB" id="1741007at2759"/>
<reference evidence="2" key="1">
    <citation type="journal article" date="2017" name="Front. Plant Sci.">
        <title>Climate Clever Clovers: New Paradigm to Reduce the Environmental Footprint of Ruminants by Breeding Low Methanogenic Forages Utilizing Haplotype Variation.</title>
        <authorList>
            <person name="Kaur P."/>
            <person name="Appels R."/>
            <person name="Bayer P.E."/>
            <person name="Keeble-Gagnere G."/>
            <person name="Wang J."/>
            <person name="Hirakawa H."/>
            <person name="Shirasawa K."/>
            <person name="Vercoe P."/>
            <person name="Stefanova K."/>
            <person name="Durmic Z."/>
            <person name="Nichols P."/>
            <person name="Revell C."/>
            <person name="Isobe S.N."/>
            <person name="Edwards D."/>
            <person name="Erskine W."/>
        </authorList>
    </citation>
    <scope>NUCLEOTIDE SEQUENCE [LARGE SCALE GENOMIC DNA]</scope>
    <source>
        <strain evidence="2">cv. Daliak</strain>
    </source>
</reference>
<evidence type="ECO:0000313" key="1">
    <source>
        <dbReference type="EMBL" id="GAU24677.1"/>
    </source>
</evidence>
<sequence>MLFFSRTTYDDNVITNTIEIYASPSGAIHFTESNNDCGIRNFDMEKFQLSKHFRFPWPVNVNQNKLVVVAGGVTALAARVYTTRNMKDNGCQRVGS</sequence>
<protein>
    <submittedName>
        <fullName evidence="1">Uncharacterized protein</fullName>
    </submittedName>
</protein>
<keyword evidence="2" id="KW-1185">Reference proteome</keyword>
<dbReference type="PANTHER" id="PTHR43991">
    <property type="entry name" value="WD REPEAT PROTEIN (AFU_ORTHOLOGUE AFUA_8G05640)-RELATED"/>
    <property type="match status" value="1"/>
</dbReference>
<dbReference type="PANTHER" id="PTHR43991:SF38">
    <property type="entry name" value="OS02G0721600 PROTEIN"/>
    <property type="match status" value="1"/>
</dbReference>
<dbReference type="AlphaFoldDB" id="A0A2Z6N649"/>
<name>A0A2Z6N649_TRISU</name>
<proteinExistence type="predicted"/>
<evidence type="ECO:0000313" key="2">
    <source>
        <dbReference type="Proteomes" id="UP000242715"/>
    </source>
</evidence>
<organism evidence="1 2">
    <name type="scientific">Trifolium subterraneum</name>
    <name type="common">Subterranean clover</name>
    <dbReference type="NCBI Taxonomy" id="3900"/>
    <lineage>
        <taxon>Eukaryota</taxon>
        <taxon>Viridiplantae</taxon>
        <taxon>Streptophyta</taxon>
        <taxon>Embryophyta</taxon>
        <taxon>Tracheophyta</taxon>
        <taxon>Spermatophyta</taxon>
        <taxon>Magnoliopsida</taxon>
        <taxon>eudicotyledons</taxon>
        <taxon>Gunneridae</taxon>
        <taxon>Pentapetalae</taxon>
        <taxon>rosids</taxon>
        <taxon>fabids</taxon>
        <taxon>Fabales</taxon>
        <taxon>Fabaceae</taxon>
        <taxon>Papilionoideae</taxon>
        <taxon>50 kb inversion clade</taxon>
        <taxon>NPAAA clade</taxon>
        <taxon>Hologalegina</taxon>
        <taxon>IRL clade</taxon>
        <taxon>Trifolieae</taxon>
        <taxon>Trifolium</taxon>
    </lineage>
</organism>
<accession>A0A2Z6N649</accession>
<gene>
    <name evidence="1" type="ORF">TSUD_322850</name>
</gene>
<dbReference type="Proteomes" id="UP000242715">
    <property type="component" value="Unassembled WGS sequence"/>
</dbReference>
<dbReference type="EMBL" id="DF973295">
    <property type="protein sequence ID" value="GAU24677.1"/>
    <property type="molecule type" value="Genomic_DNA"/>
</dbReference>